<evidence type="ECO:0000259" key="15">
    <source>
        <dbReference type="PROSITE" id="PS50835"/>
    </source>
</evidence>
<name>A0A9F2WG59_PYTBI</name>
<evidence type="ECO:0000256" key="3">
    <source>
        <dbReference type="ARBA" id="ARBA00007810"/>
    </source>
</evidence>
<sequence>MWPGNTESIDEALPVLLVMLKMNCLGFLVSVFLQSYQSSAAFVAERKHVDSIVRLSSTMALKCVYPTNASISQMTWQKEENEKKRIIAVFRLPYDLYIESNYKARVQVTNLTSNNKSLVFNNTSEADVGFYQCSFHTFPYGIWEKRIHVVQSGPFELPDLSKYHVTTEPGQNVTFTYRNDSDVAVNQVTWERVQPDCIDFIIQCADSEMPIYGSDYENRVDCSSERNSSIVLWHVTPSDSGMYRYSYNKVNGENGTGWIKLTINSHVPMITMLHMILFFGIAAFLMLAITVILSRRKRKRIKMMRDHVASRRQLPYQHKNCADHSSANASQNPSSTETEEPIYVNCKQMKQICSEDVQYMFLVLYLSFQKHC</sequence>
<dbReference type="AlphaFoldDB" id="A0A9F2WG59"/>
<evidence type="ECO:0000256" key="4">
    <source>
        <dbReference type="ARBA" id="ARBA00022475"/>
    </source>
</evidence>
<keyword evidence="11 14" id="KW-0472">Membrane</keyword>
<keyword evidence="7" id="KW-0677">Repeat</keyword>
<dbReference type="GO" id="GO:0009897">
    <property type="term" value="C:external side of plasma membrane"/>
    <property type="evidence" value="ECO:0007669"/>
    <property type="project" value="TreeGrafter"/>
</dbReference>
<proteinExistence type="inferred from homology"/>
<keyword evidence="5 14" id="KW-0812">Transmembrane</keyword>
<accession>A0A9F2WG59</accession>
<organism evidence="16 17">
    <name type="scientific">Python bivittatus</name>
    <name type="common">Burmese python</name>
    <name type="synonym">Python molurus bivittatus</name>
    <dbReference type="NCBI Taxonomy" id="176946"/>
    <lineage>
        <taxon>Eukaryota</taxon>
        <taxon>Metazoa</taxon>
        <taxon>Chordata</taxon>
        <taxon>Craniata</taxon>
        <taxon>Vertebrata</taxon>
        <taxon>Euteleostomi</taxon>
        <taxon>Lepidosauria</taxon>
        <taxon>Squamata</taxon>
        <taxon>Bifurcata</taxon>
        <taxon>Unidentata</taxon>
        <taxon>Episquamata</taxon>
        <taxon>Toxicofera</taxon>
        <taxon>Serpentes</taxon>
        <taxon>Henophidia</taxon>
        <taxon>Pythonidae</taxon>
        <taxon>Python</taxon>
    </lineage>
</organism>
<dbReference type="FunFam" id="2.60.40.10:FF:000304">
    <property type="entry name" value="Nectin cell adhesion molecule 1"/>
    <property type="match status" value="1"/>
</dbReference>
<dbReference type="GO" id="GO:0050839">
    <property type="term" value="F:cell adhesion molecule binding"/>
    <property type="evidence" value="ECO:0007669"/>
    <property type="project" value="TreeGrafter"/>
</dbReference>
<comment type="subcellular location">
    <subcellularLocation>
        <location evidence="2">Cell junction</location>
        <location evidence="2">Adherens junction</location>
    </subcellularLocation>
    <subcellularLocation>
        <location evidence="1">Cell membrane</location>
        <topology evidence="1">Single-pass type I membrane protein</topology>
    </subcellularLocation>
</comment>
<comment type="similarity">
    <text evidence="3">Belongs to the nectin family.</text>
</comment>
<dbReference type="SUPFAM" id="SSF48726">
    <property type="entry name" value="Immunoglobulin"/>
    <property type="match status" value="2"/>
</dbReference>
<dbReference type="InterPro" id="IPR007110">
    <property type="entry name" value="Ig-like_dom"/>
</dbReference>
<dbReference type="SMART" id="SM00406">
    <property type="entry name" value="IGv"/>
    <property type="match status" value="1"/>
</dbReference>
<dbReference type="KEGG" id="pbi:103050419"/>
<keyword evidence="4" id="KW-1003">Cell membrane</keyword>
<dbReference type="PANTHER" id="PTHR47011">
    <property type="entry name" value="CD226 ANTIGEN"/>
    <property type="match status" value="1"/>
</dbReference>
<keyword evidence="13" id="KW-0325">Glycoprotein</keyword>
<evidence type="ECO:0000256" key="7">
    <source>
        <dbReference type="ARBA" id="ARBA00022737"/>
    </source>
</evidence>
<evidence type="ECO:0000256" key="11">
    <source>
        <dbReference type="ARBA" id="ARBA00023136"/>
    </source>
</evidence>
<dbReference type="RefSeq" id="XP_007439992.3">
    <property type="nucleotide sequence ID" value="XM_007439930.3"/>
</dbReference>
<evidence type="ECO:0000256" key="10">
    <source>
        <dbReference type="ARBA" id="ARBA00022989"/>
    </source>
</evidence>
<feature type="transmembrane region" description="Helical" evidence="14">
    <location>
        <begin position="272"/>
        <end position="294"/>
    </location>
</feature>
<evidence type="ECO:0000313" key="16">
    <source>
        <dbReference type="Proteomes" id="UP000695026"/>
    </source>
</evidence>
<keyword evidence="16" id="KW-1185">Reference proteome</keyword>
<keyword evidence="10 14" id="KW-1133">Transmembrane helix</keyword>
<evidence type="ECO:0000256" key="6">
    <source>
        <dbReference type="ARBA" id="ARBA00022729"/>
    </source>
</evidence>
<evidence type="ECO:0000256" key="1">
    <source>
        <dbReference type="ARBA" id="ARBA00004251"/>
    </source>
</evidence>
<dbReference type="OMA" id="RATNNYR"/>
<dbReference type="CTD" id="10666"/>
<evidence type="ECO:0000313" key="17">
    <source>
        <dbReference type="RefSeq" id="XP_007439992.3"/>
    </source>
</evidence>
<keyword evidence="8" id="KW-0130">Cell adhesion</keyword>
<dbReference type="InterPro" id="IPR036179">
    <property type="entry name" value="Ig-like_dom_sf"/>
</dbReference>
<keyword evidence="9" id="KW-0965">Cell junction</keyword>
<dbReference type="GeneID" id="103050419"/>
<feature type="transmembrane region" description="Helical" evidence="14">
    <location>
        <begin position="12"/>
        <end position="33"/>
    </location>
</feature>
<evidence type="ECO:0000256" key="12">
    <source>
        <dbReference type="ARBA" id="ARBA00023157"/>
    </source>
</evidence>
<protein>
    <submittedName>
        <fullName evidence="17">CD226 antigen</fullName>
    </submittedName>
</protein>
<gene>
    <name evidence="17" type="primary">CD226</name>
</gene>
<evidence type="ECO:0000256" key="2">
    <source>
        <dbReference type="ARBA" id="ARBA00004536"/>
    </source>
</evidence>
<evidence type="ECO:0000256" key="5">
    <source>
        <dbReference type="ARBA" id="ARBA00022692"/>
    </source>
</evidence>
<dbReference type="PANTHER" id="PTHR47011:SF1">
    <property type="entry name" value="CD226 ANTIGEN"/>
    <property type="match status" value="1"/>
</dbReference>
<dbReference type="Pfam" id="PF07686">
    <property type="entry name" value="V-set"/>
    <property type="match status" value="1"/>
</dbReference>
<evidence type="ECO:0000256" key="8">
    <source>
        <dbReference type="ARBA" id="ARBA00022889"/>
    </source>
</evidence>
<dbReference type="InterPro" id="IPR042842">
    <property type="entry name" value="CD226"/>
</dbReference>
<evidence type="ECO:0000256" key="9">
    <source>
        <dbReference type="ARBA" id="ARBA00022949"/>
    </source>
</evidence>
<dbReference type="InterPro" id="IPR013783">
    <property type="entry name" value="Ig-like_fold"/>
</dbReference>
<dbReference type="GO" id="GO:0002891">
    <property type="term" value="P:positive regulation of immunoglobulin mediated immune response"/>
    <property type="evidence" value="ECO:0007669"/>
    <property type="project" value="TreeGrafter"/>
</dbReference>
<evidence type="ECO:0000256" key="13">
    <source>
        <dbReference type="ARBA" id="ARBA00023180"/>
    </source>
</evidence>
<dbReference type="GO" id="GO:0007155">
    <property type="term" value="P:cell adhesion"/>
    <property type="evidence" value="ECO:0007669"/>
    <property type="project" value="UniProtKB-KW"/>
</dbReference>
<dbReference type="GO" id="GO:0005912">
    <property type="term" value="C:adherens junction"/>
    <property type="evidence" value="ECO:0007669"/>
    <property type="project" value="UniProtKB-SubCell"/>
</dbReference>
<keyword evidence="6" id="KW-0732">Signal</keyword>
<dbReference type="Gene3D" id="2.60.40.10">
    <property type="entry name" value="Immunoglobulins"/>
    <property type="match status" value="2"/>
</dbReference>
<dbReference type="InterPro" id="IPR013106">
    <property type="entry name" value="Ig_V-set"/>
</dbReference>
<keyword evidence="12" id="KW-1015">Disulfide bond</keyword>
<dbReference type="GO" id="GO:0002729">
    <property type="term" value="P:positive regulation of natural killer cell cytokine production"/>
    <property type="evidence" value="ECO:0007669"/>
    <property type="project" value="InterPro"/>
</dbReference>
<dbReference type="PROSITE" id="PS50835">
    <property type="entry name" value="IG_LIKE"/>
    <property type="match status" value="1"/>
</dbReference>
<reference evidence="17" key="1">
    <citation type="submission" date="2025-08" db="UniProtKB">
        <authorList>
            <consortium name="RefSeq"/>
        </authorList>
    </citation>
    <scope>IDENTIFICATION</scope>
    <source>
        <tissue evidence="17">Liver</tissue>
    </source>
</reference>
<dbReference type="Proteomes" id="UP000695026">
    <property type="component" value="Unplaced"/>
</dbReference>
<dbReference type="OrthoDB" id="9937217at2759"/>
<evidence type="ECO:0000256" key="14">
    <source>
        <dbReference type="SAM" id="Phobius"/>
    </source>
</evidence>
<feature type="domain" description="Ig-like" evidence="15">
    <location>
        <begin position="14"/>
        <end position="133"/>
    </location>
</feature>